<evidence type="ECO:0000313" key="7">
    <source>
        <dbReference type="EMBL" id="ANU62992.1"/>
    </source>
</evidence>
<dbReference type="InterPro" id="IPR004498">
    <property type="entry name" value="Ribosomal_PrmA_MeTrfase"/>
</dbReference>
<dbReference type="GO" id="GO:0005737">
    <property type="term" value="C:cytoplasm"/>
    <property type="evidence" value="ECO:0007669"/>
    <property type="project" value="UniProtKB-SubCell"/>
</dbReference>
<comment type="similarity">
    <text evidence="1 6">Belongs to the methyltransferase superfamily. PrmA family.</text>
</comment>
<dbReference type="CDD" id="cd02440">
    <property type="entry name" value="AdoMet_MTases"/>
    <property type="match status" value="1"/>
</dbReference>
<keyword evidence="3 6" id="KW-0489">Methyltransferase</keyword>
<dbReference type="AlphaFoldDB" id="A0A1B1S865"/>
<accession>A0A1B1S865</accession>
<dbReference type="EMBL" id="CP015402">
    <property type="protein sequence ID" value="ANU62992.1"/>
    <property type="molecule type" value="Genomic_DNA"/>
</dbReference>
<dbReference type="GO" id="GO:0032259">
    <property type="term" value="P:methylation"/>
    <property type="evidence" value="ECO:0007669"/>
    <property type="project" value="UniProtKB-KW"/>
</dbReference>
<keyword evidence="7" id="KW-0687">Ribonucleoprotein</keyword>
<dbReference type="Proteomes" id="UP000186351">
    <property type="component" value="Chromosome"/>
</dbReference>
<reference evidence="9" key="1">
    <citation type="submission" date="2016-04" db="EMBL/GenBank/DDBJ databases">
        <title>Complete Genome Sequences of Twelve Strains of a Stable Defined Moderately Diverse Mouse Microbiota 2 (sDMDMm2).</title>
        <authorList>
            <person name="Uchimura Y."/>
            <person name="Wyss M."/>
            <person name="Brugiroux S."/>
            <person name="Limenitakis J.P."/>
            <person name="Stecher B."/>
            <person name="McCoy K.D."/>
            <person name="Macpherson A.J."/>
        </authorList>
    </citation>
    <scope>NUCLEOTIDE SEQUENCE [LARGE SCALE GENOMIC DNA]</scope>
    <source>
        <strain evidence="9">YL27</strain>
    </source>
</reference>
<proteinExistence type="inferred from homology"/>
<dbReference type="EMBL" id="SRYD01000037">
    <property type="protein sequence ID" value="TGY72856.1"/>
    <property type="molecule type" value="Genomic_DNA"/>
</dbReference>
<organism evidence="7 9">
    <name type="scientific">Muribaculum intestinale</name>
    <dbReference type="NCBI Taxonomy" id="1796646"/>
    <lineage>
        <taxon>Bacteria</taxon>
        <taxon>Pseudomonadati</taxon>
        <taxon>Bacteroidota</taxon>
        <taxon>Bacteroidia</taxon>
        <taxon>Bacteroidales</taxon>
        <taxon>Muribaculaceae</taxon>
        <taxon>Muribaculum</taxon>
    </lineage>
</organism>
<keyword evidence="7" id="KW-0689">Ribosomal protein</keyword>
<comment type="caution">
    <text evidence="6">Lacks conserved residue(s) required for the propagation of feature annotation.</text>
</comment>
<comment type="function">
    <text evidence="6">Methylates ribosomal protein L11.</text>
</comment>
<reference evidence="8 10" key="3">
    <citation type="submission" date="2019-04" db="EMBL/GenBank/DDBJ databases">
        <title>Microbes associate with the intestines of laboratory mice.</title>
        <authorList>
            <person name="Navarre W."/>
            <person name="Wong E."/>
            <person name="Huang K."/>
            <person name="Tropini C."/>
            <person name="Ng K."/>
            <person name="Yu B."/>
        </authorList>
    </citation>
    <scope>NUCLEOTIDE SEQUENCE [LARGE SCALE GENOMIC DNA]</scope>
    <source>
        <strain evidence="8 10">NM06_A21</strain>
    </source>
</reference>
<protein>
    <recommendedName>
        <fullName evidence="6">Ribosomal protein L11 methyltransferase</fullName>
        <shortName evidence="6">L11 Mtase</shortName>
        <ecNumber evidence="6">2.1.1.-</ecNumber>
    </recommendedName>
</protein>
<dbReference type="InterPro" id="IPR029063">
    <property type="entry name" value="SAM-dependent_MTases_sf"/>
</dbReference>
<comment type="catalytic activity">
    <reaction evidence="6">
        <text>L-lysyl-[protein] + 3 S-adenosyl-L-methionine = N(6),N(6),N(6)-trimethyl-L-lysyl-[protein] + 3 S-adenosyl-L-homocysteine + 3 H(+)</text>
        <dbReference type="Rhea" id="RHEA:54192"/>
        <dbReference type="Rhea" id="RHEA-COMP:9752"/>
        <dbReference type="Rhea" id="RHEA-COMP:13826"/>
        <dbReference type="ChEBI" id="CHEBI:15378"/>
        <dbReference type="ChEBI" id="CHEBI:29969"/>
        <dbReference type="ChEBI" id="CHEBI:57856"/>
        <dbReference type="ChEBI" id="CHEBI:59789"/>
        <dbReference type="ChEBI" id="CHEBI:61961"/>
    </reaction>
</comment>
<dbReference type="Pfam" id="PF06325">
    <property type="entry name" value="PrmA"/>
    <property type="match status" value="1"/>
</dbReference>
<evidence type="ECO:0000256" key="3">
    <source>
        <dbReference type="ARBA" id="ARBA00022603"/>
    </source>
</evidence>
<evidence type="ECO:0000313" key="10">
    <source>
        <dbReference type="Proteomes" id="UP000306630"/>
    </source>
</evidence>
<dbReference type="KEGG" id="pary:A4V02_04200"/>
<dbReference type="InterPro" id="IPR050078">
    <property type="entry name" value="Ribosomal_L11_MeTrfase_PrmA"/>
</dbReference>
<dbReference type="GO" id="GO:0005840">
    <property type="term" value="C:ribosome"/>
    <property type="evidence" value="ECO:0007669"/>
    <property type="project" value="UniProtKB-KW"/>
</dbReference>
<dbReference type="GO" id="GO:0008276">
    <property type="term" value="F:protein methyltransferase activity"/>
    <property type="evidence" value="ECO:0007669"/>
    <property type="project" value="UniProtKB-UniRule"/>
</dbReference>
<dbReference type="RefSeq" id="WP_068960352.1">
    <property type="nucleotide sequence ID" value="NZ_CAJTAP010000006.1"/>
</dbReference>
<dbReference type="HAMAP" id="MF_00735">
    <property type="entry name" value="Methyltr_PrmA"/>
    <property type="match status" value="1"/>
</dbReference>
<dbReference type="NCBIfam" id="NF001785">
    <property type="entry name" value="PRK00517.2-2"/>
    <property type="match status" value="1"/>
</dbReference>
<evidence type="ECO:0000256" key="2">
    <source>
        <dbReference type="ARBA" id="ARBA00022490"/>
    </source>
</evidence>
<evidence type="ECO:0000313" key="8">
    <source>
        <dbReference type="EMBL" id="TGY72856.1"/>
    </source>
</evidence>
<dbReference type="EC" id="2.1.1.-" evidence="6"/>
<dbReference type="GeneID" id="65536050"/>
<name>A0A1B1S865_9BACT</name>
<dbReference type="OrthoDB" id="9785995at2"/>
<dbReference type="SUPFAM" id="SSF53335">
    <property type="entry name" value="S-adenosyl-L-methionine-dependent methyltransferases"/>
    <property type="match status" value="1"/>
</dbReference>
<dbReference type="Proteomes" id="UP000306630">
    <property type="component" value="Unassembled WGS sequence"/>
</dbReference>
<comment type="subcellular location">
    <subcellularLocation>
        <location evidence="6">Cytoplasm</location>
    </subcellularLocation>
</comment>
<accession>A0A1Z2XKH4</accession>
<keyword evidence="5 6" id="KW-0949">S-adenosyl-L-methionine</keyword>
<evidence type="ECO:0000313" key="9">
    <source>
        <dbReference type="Proteomes" id="UP000186351"/>
    </source>
</evidence>
<sequence length="282" mass="30561">MNDYIELRVDLTPCDEAATDVLAALLAEHGYESFVPDDGGLTAYVREPEFNAGVLRGVIDDMPFEGITADTRWSKVEGRDWNAEWEKNYFHPINIDGRCVIHSSFHTDIPEAEYDIVIDPKMAFGTGHHQTTTLIIRHLLASELKGKSVTDVGTGTGILAILAAMRGATQVHAIEIDEFAHVNAVENVALNGHPEIDVILGDASSLAPLAPADILLANINRNIILNDLGRYADAVVAGGEIVLSGFYSADADVILADAGRYGLEYKSRASIDDWTCLVLSKS</sequence>
<reference evidence="7" key="2">
    <citation type="submission" date="2017-04" db="EMBL/GenBank/DDBJ databases">
        <title>Complete Genome Sequences of Twelve Strains of a Stable Defined Moderately Diverse Mouse Microbiota 2 (sDMDMm2).</title>
        <authorList>
            <person name="Uchimura Y."/>
            <person name="Wyss M."/>
            <person name="Brugiroux S."/>
            <person name="Limenitakis J.P."/>
            <person name="Stecher B."/>
            <person name="McCoy K.D."/>
            <person name="Macpherson A.J."/>
        </authorList>
    </citation>
    <scope>NUCLEOTIDE SEQUENCE</scope>
    <source>
        <strain evidence="7">YL27</strain>
    </source>
</reference>
<gene>
    <name evidence="6" type="primary">prmA</name>
    <name evidence="7" type="ORF">A4V02_04200</name>
    <name evidence="8" type="ORF">E5333_09680</name>
</gene>
<keyword evidence="2 6" id="KW-0963">Cytoplasm</keyword>
<evidence type="ECO:0000256" key="5">
    <source>
        <dbReference type="ARBA" id="ARBA00022691"/>
    </source>
</evidence>
<dbReference type="PANTHER" id="PTHR43648:SF1">
    <property type="entry name" value="ELECTRON TRANSFER FLAVOPROTEIN BETA SUBUNIT LYSINE METHYLTRANSFERASE"/>
    <property type="match status" value="1"/>
</dbReference>
<evidence type="ECO:0000256" key="1">
    <source>
        <dbReference type="ARBA" id="ARBA00009741"/>
    </source>
</evidence>
<evidence type="ECO:0000256" key="6">
    <source>
        <dbReference type="HAMAP-Rule" id="MF_00735"/>
    </source>
</evidence>
<dbReference type="PANTHER" id="PTHR43648">
    <property type="entry name" value="ELECTRON TRANSFER FLAVOPROTEIN BETA SUBUNIT LYSINE METHYLTRANSFERASE"/>
    <property type="match status" value="1"/>
</dbReference>
<keyword evidence="4 6" id="KW-0808">Transferase</keyword>
<evidence type="ECO:0000256" key="4">
    <source>
        <dbReference type="ARBA" id="ARBA00022679"/>
    </source>
</evidence>
<dbReference type="Gene3D" id="3.40.50.150">
    <property type="entry name" value="Vaccinia Virus protein VP39"/>
    <property type="match status" value="1"/>
</dbReference>
<keyword evidence="9" id="KW-1185">Reference proteome</keyword>
<dbReference type="STRING" id="1796646.A4V02_04200"/>